<keyword evidence="2" id="KW-0001">2Fe-2S</keyword>
<dbReference type="Proteomes" id="UP000500826">
    <property type="component" value="Chromosome"/>
</dbReference>
<dbReference type="PRINTS" id="PR00410">
    <property type="entry name" value="PHEHYDRXLASE"/>
</dbReference>
<accession>A0ABX6P2J5</accession>
<dbReference type="InterPro" id="IPR017927">
    <property type="entry name" value="FAD-bd_FR_type"/>
</dbReference>
<dbReference type="SUPFAM" id="SSF63380">
    <property type="entry name" value="Riboflavin synthase domain-like"/>
    <property type="match status" value="1"/>
</dbReference>
<dbReference type="SUPFAM" id="SSF54292">
    <property type="entry name" value="2Fe-2S ferredoxin-like"/>
    <property type="match status" value="1"/>
</dbReference>
<dbReference type="InterPro" id="IPR039261">
    <property type="entry name" value="FNR_nucleotide-bd"/>
</dbReference>
<dbReference type="PANTHER" id="PTHR47354">
    <property type="entry name" value="NADH OXIDOREDUCTASE HCR"/>
    <property type="match status" value="1"/>
</dbReference>
<keyword evidence="6" id="KW-1185">Reference proteome</keyword>
<dbReference type="Gene3D" id="3.10.20.30">
    <property type="match status" value="1"/>
</dbReference>
<dbReference type="InterPro" id="IPR006058">
    <property type="entry name" value="2Fe2S_fd_BS"/>
</dbReference>
<evidence type="ECO:0000313" key="6">
    <source>
        <dbReference type="Proteomes" id="UP000500826"/>
    </source>
</evidence>
<dbReference type="PANTHER" id="PTHR47354:SF5">
    <property type="entry name" value="PROTEIN RFBI"/>
    <property type="match status" value="1"/>
</dbReference>
<evidence type="ECO:0000256" key="1">
    <source>
        <dbReference type="ARBA" id="ARBA00001974"/>
    </source>
</evidence>
<evidence type="ECO:0000313" key="5">
    <source>
        <dbReference type="EMBL" id="QJW84280.1"/>
    </source>
</evidence>
<dbReference type="Pfam" id="PF00970">
    <property type="entry name" value="FAD_binding_6"/>
    <property type="match status" value="1"/>
</dbReference>
<dbReference type="Gene3D" id="3.40.50.80">
    <property type="entry name" value="Nucleotide-binding domain of ferredoxin-NADP reductase (FNR) module"/>
    <property type="match status" value="1"/>
</dbReference>
<dbReference type="PROSITE" id="PS51384">
    <property type="entry name" value="FAD_FR"/>
    <property type="match status" value="1"/>
</dbReference>
<keyword evidence="2" id="KW-0408">Iron</keyword>
<dbReference type="PROSITE" id="PS00197">
    <property type="entry name" value="2FE2S_FER_1"/>
    <property type="match status" value="1"/>
</dbReference>
<proteinExistence type="predicted"/>
<dbReference type="Pfam" id="PF00111">
    <property type="entry name" value="Fer2"/>
    <property type="match status" value="1"/>
</dbReference>
<dbReference type="InterPro" id="IPR017938">
    <property type="entry name" value="Riboflavin_synthase-like_b-brl"/>
</dbReference>
<dbReference type="InterPro" id="IPR001041">
    <property type="entry name" value="2Fe-2S_ferredoxin-type"/>
</dbReference>
<evidence type="ECO:0000259" key="3">
    <source>
        <dbReference type="PROSITE" id="PS51085"/>
    </source>
</evidence>
<dbReference type="InterPro" id="IPR050415">
    <property type="entry name" value="MRET"/>
</dbReference>
<organism evidence="5 6">
    <name type="scientific">Ramlibacter terrae</name>
    <dbReference type="NCBI Taxonomy" id="2732511"/>
    <lineage>
        <taxon>Bacteria</taxon>
        <taxon>Pseudomonadati</taxon>
        <taxon>Pseudomonadota</taxon>
        <taxon>Betaproteobacteria</taxon>
        <taxon>Burkholderiales</taxon>
        <taxon>Comamonadaceae</taxon>
        <taxon>Ramlibacter</taxon>
    </lineage>
</organism>
<feature type="domain" description="FAD-binding FR-type" evidence="4">
    <location>
        <begin position="93"/>
        <end position="192"/>
    </location>
</feature>
<dbReference type="Pfam" id="PF00175">
    <property type="entry name" value="NAD_binding_1"/>
    <property type="match status" value="1"/>
</dbReference>
<evidence type="ECO:0000256" key="2">
    <source>
        <dbReference type="ARBA" id="ARBA00022714"/>
    </source>
</evidence>
<dbReference type="InterPro" id="IPR012675">
    <property type="entry name" value="Beta-grasp_dom_sf"/>
</dbReference>
<dbReference type="Gene3D" id="2.40.30.10">
    <property type="entry name" value="Translation factors"/>
    <property type="match status" value="1"/>
</dbReference>
<dbReference type="InterPro" id="IPR036010">
    <property type="entry name" value="2Fe-2S_ferredoxin-like_sf"/>
</dbReference>
<reference evidence="5 6" key="1">
    <citation type="submission" date="2020-05" db="EMBL/GenBank/DDBJ databases">
        <title>Ramlibacter rhizophilus sp. nov., isolated from rhizosphere soil of national flower Mugunghwa from South Korea.</title>
        <authorList>
            <person name="Zheng-Fei Y."/>
            <person name="Huan T."/>
        </authorList>
    </citation>
    <scope>NUCLEOTIDE SEQUENCE [LARGE SCALE GENOMIC DNA]</scope>
    <source>
        <strain evidence="5 6">H242</strain>
    </source>
</reference>
<evidence type="ECO:0000259" key="4">
    <source>
        <dbReference type="PROSITE" id="PS51384"/>
    </source>
</evidence>
<dbReference type="CDD" id="cd00207">
    <property type="entry name" value="fer2"/>
    <property type="match status" value="1"/>
</dbReference>
<dbReference type="SUPFAM" id="SSF52343">
    <property type="entry name" value="Ferredoxin reductase-like, C-terminal NADP-linked domain"/>
    <property type="match status" value="1"/>
</dbReference>
<dbReference type="CDD" id="cd06189">
    <property type="entry name" value="flavin_oxioreductase"/>
    <property type="match status" value="1"/>
</dbReference>
<dbReference type="InterPro" id="IPR008333">
    <property type="entry name" value="Cbr1-like_FAD-bd_dom"/>
</dbReference>
<protein>
    <submittedName>
        <fullName evidence="5">2Fe-2S iron-sulfur cluster binding domain-containing protein</fullName>
    </submittedName>
</protein>
<name>A0ABX6P2J5_9BURK</name>
<keyword evidence="2" id="KW-0479">Metal-binding</keyword>
<dbReference type="EMBL" id="CP053418">
    <property type="protein sequence ID" value="QJW84280.1"/>
    <property type="molecule type" value="Genomic_DNA"/>
</dbReference>
<dbReference type="PROSITE" id="PS51085">
    <property type="entry name" value="2FE2S_FER_2"/>
    <property type="match status" value="1"/>
</dbReference>
<gene>
    <name evidence="5" type="ORF">HK414_11995</name>
</gene>
<comment type="cofactor">
    <cofactor evidence="1">
        <name>FAD</name>
        <dbReference type="ChEBI" id="CHEBI:57692"/>
    </cofactor>
</comment>
<sequence length="333" mass="35559">MAYDIRIAGTDLHFACEAGQNLLDAALRAGIEMPYSCRKGVCGNCAGGVAAGEVASPPSEAKPAGQHLYCQCTPLSDVELAPAAWHRIDPAARKTFTAKVFRNTLASADVNVLQLRLPAGQRAKFKAGQYLQVTLPDGSRRSYSMANPPHESDGLQLHIRHVPGGAFTQVVPTLKPGDTLQVELPFGNFELKEELSAPMLCVVGGTGFAPVKSLLDDLVKKKVQRPVTLLWGGRDRGGLYLMPAVERWRKLLPGFTFVPVLEDAADAAALGGFHGRVDDALRAHSSDLSAHEVYCCGSPPMVAAVKKAAVDERGLDPRHFFSDVFVPGPAAAL</sequence>
<keyword evidence="2" id="KW-0411">Iron-sulfur</keyword>
<feature type="domain" description="2Fe-2S ferredoxin-type" evidence="3">
    <location>
        <begin position="3"/>
        <end position="86"/>
    </location>
</feature>
<dbReference type="InterPro" id="IPR001433">
    <property type="entry name" value="OxRdtase_FAD/NAD-bd"/>
</dbReference>